<dbReference type="AlphaFoldDB" id="X1AT80"/>
<sequence>MFLVHGEQITSGEKGQVLPAVLALLVLGGLAIVPSLNYAATSLNAGRIINEGVRGVYAADAGVEDALWSLENGISPPQQLSENINQMEITIQTEDKGTYTLYLGEMIEPGGHSDYLDVDGEIVWDEEAEAYKYTITVTWQPLPGAPVVHLEGVGARLPVGYEYQQYSSAEFPEYLFPLT</sequence>
<proteinExistence type="predicted"/>
<keyword evidence="1" id="KW-1133">Transmembrane helix</keyword>
<keyword evidence="1" id="KW-0472">Membrane</keyword>
<gene>
    <name evidence="2" type="ORF">S01H4_16001</name>
</gene>
<reference evidence="2" key="1">
    <citation type="journal article" date="2014" name="Front. Microbiol.">
        <title>High frequency of phylogenetically diverse reductive dehalogenase-homologous genes in deep subseafloor sedimentary metagenomes.</title>
        <authorList>
            <person name="Kawai M."/>
            <person name="Futagami T."/>
            <person name="Toyoda A."/>
            <person name="Takaki Y."/>
            <person name="Nishi S."/>
            <person name="Hori S."/>
            <person name="Arai W."/>
            <person name="Tsubouchi T."/>
            <person name="Morono Y."/>
            <person name="Uchiyama I."/>
            <person name="Ito T."/>
            <person name="Fujiyama A."/>
            <person name="Inagaki F."/>
            <person name="Takami H."/>
        </authorList>
    </citation>
    <scope>NUCLEOTIDE SEQUENCE</scope>
    <source>
        <strain evidence="2">Expedition CK06-06</strain>
    </source>
</reference>
<organism evidence="2">
    <name type="scientific">marine sediment metagenome</name>
    <dbReference type="NCBI Taxonomy" id="412755"/>
    <lineage>
        <taxon>unclassified sequences</taxon>
        <taxon>metagenomes</taxon>
        <taxon>ecological metagenomes</taxon>
    </lineage>
</organism>
<comment type="caution">
    <text evidence="2">The sequence shown here is derived from an EMBL/GenBank/DDBJ whole genome shotgun (WGS) entry which is preliminary data.</text>
</comment>
<name>X1AT80_9ZZZZ</name>
<evidence type="ECO:0000256" key="1">
    <source>
        <dbReference type="SAM" id="Phobius"/>
    </source>
</evidence>
<keyword evidence="1" id="KW-0812">Transmembrane</keyword>
<feature type="transmembrane region" description="Helical" evidence="1">
    <location>
        <begin position="20"/>
        <end position="40"/>
    </location>
</feature>
<evidence type="ECO:0000313" key="2">
    <source>
        <dbReference type="EMBL" id="GAG72477.1"/>
    </source>
</evidence>
<dbReference type="EMBL" id="BART01007008">
    <property type="protein sequence ID" value="GAG72477.1"/>
    <property type="molecule type" value="Genomic_DNA"/>
</dbReference>
<accession>X1AT80</accession>
<protein>
    <submittedName>
        <fullName evidence="2">Uncharacterized protein</fullName>
    </submittedName>
</protein>